<keyword evidence="3" id="KW-1185">Reference proteome</keyword>
<protein>
    <submittedName>
        <fullName evidence="2">Uncharacterized protein</fullName>
    </submittedName>
</protein>
<evidence type="ECO:0000313" key="3">
    <source>
        <dbReference type="Proteomes" id="UP001472677"/>
    </source>
</evidence>
<organism evidence="2 3">
    <name type="scientific">Hibiscus sabdariffa</name>
    <name type="common">roselle</name>
    <dbReference type="NCBI Taxonomy" id="183260"/>
    <lineage>
        <taxon>Eukaryota</taxon>
        <taxon>Viridiplantae</taxon>
        <taxon>Streptophyta</taxon>
        <taxon>Embryophyta</taxon>
        <taxon>Tracheophyta</taxon>
        <taxon>Spermatophyta</taxon>
        <taxon>Magnoliopsida</taxon>
        <taxon>eudicotyledons</taxon>
        <taxon>Gunneridae</taxon>
        <taxon>Pentapetalae</taxon>
        <taxon>rosids</taxon>
        <taxon>malvids</taxon>
        <taxon>Malvales</taxon>
        <taxon>Malvaceae</taxon>
        <taxon>Malvoideae</taxon>
        <taxon>Hibiscus</taxon>
    </lineage>
</organism>
<gene>
    <name evidence="2" type="ORF">V6N12_031696</name>
</gene>
<name>A0ABR2DV86_9ROSI</name>
<evidence type="ECO:0000256" key="1">
    <source>
        <dbReference type="SAM" id="MobiDB-lite"/>
    </source>
</evidence>
<reference evidence="2 3" key="1">
    <citation type="journal article" date="2024" name="G3 (Bethesda)">
        <title>Genome assembly of Hibiscus sabdariffa L. provides insights into metabolisms of medicinal natural products.</title>
        <authorList>
            <person name="Kim T."/>
        </authorList>
    </citation>
    <scope>NUCLEOTIDE SEQUENCE [LARGE SCALE GENOMIC DNA]</scope>
    <source>
        <strain evidence="2">TK-2024</strain>
        <tissue evidence="2">Old leaves</tissue>
    </source>
</reference>
<dbReference type="Proteomes" id="UP001472677">
    <property type="component" value="Unassembled WGS sequence"/>
</dbReference>
<evidence type="ECO:0000313" key="2">
    <source>
        <dbReference type="EMBL" id="KAK8547559.1"/>
    </source>
</evidence>
<dbReference type="EMBL" id="JBBPBM010000022">
    <property type="protein sequence ID" value="KAK8547559.1"/>
    <property type="molecule type" value="Genomic_DNA"/>
</dbReference>
<comment type="caution">
    <text evidence="2">The sequence shown here is derived from an EMBL/GenBank/DDBJ whole genome shotgun (WGS) entry which is preliminary data.</text>
</comment>
<sequence>MVQIYEAWHLGCRISGPGLPPSLSDGLCRELLRAQRSAGSSHQAGRTRVGSGLGEAWTTGSQPLGSVAVRVWRETGRFGSEFGS</sequence>
<accession>A0ABR2DV86</accession>
<proteinExistence type="predicted"/>
<feature type="region of interest" description="Disordered" evidence="1">
    <location>
        <begin position="37"/>
        <end position="57"/>
    </location>
</feature>